<gene>
    <name evidence="2" type="ORF">EYF80_023668</name>
</gene>
<feature type="compositionally biased region" description="Basic and acidic residues" evidence="1">
    <location>
        <begin position="56"/>
        <end position="65"/>
    </location>
</feature>
<evidence type="ECO:0000313" key="2">
    <source>
        <dbReference type="EMBL" id="TNN66190.1"/>
    </source>
</evidence>
<reference evidence="2 3" key="1">
    <citation type="submission" date="2019-03" db="EMBL/GenBank/DDBJ databases">
        <title>First draft genome of Liparis tanakae, snailfish: a comprehensive survey of snailfish specific genes.</title>
        <authorList>
            <person name="Kim W."/>
            <person name="Song I."/>
            <person name="Jeong J.-H."/>
            <person name="Kim D."/>
            <person name="Kim S."/>
            <person name="Ryu S."/>
            <person name="Song J.Y."/>
            <person name="Lee S.K."/>
        </authorList>
    </citation>
    <scope>NUCLEOTIDE SEQUENCE [LARGE SCALE GENOMIC DNA]</scope>
    <source>
        <tissue evidence="2">Muscle</tissue>
    </source>
</reference>
<dbReference type="Proteomes" id="UP000314294">
    <property type="component" value="Unassembled WGS sequence"/>
</dbReference>
<keyword evidence="3" id="KW-1185">Reference proteome</keyword>
<name>A0A4Z2HKW4_9TELE</name>
<proteinExistence type="predicted"/>
<evidence type="ECO:0000313" key="3">
    <source>
        <dbReference type="Proteomes" id="UP000314294"/>
    </source>
</evidence>
<dbReference type="EMBL" id="SRLO01000224">
    <property type="protein sequence ID" value="TNN66190.1"/>
    <property type="molecule type" value="Genomic_DNA"/>
</dbReference>
<feature type="compositionally biased region" description="Basic residues" evidence="1">
    <location>
        <begin position="21"/>
        <end position="34"/>
    </location>
</feature>
<organism evidence="2 3">
    <name type="scientific">Liparis tanakae</name>
    <name type="common">Tanaka's snailfish</name>
    <dbReference type="NCBI Taxonomy" id="230148"/>
    <lineage>
        <taxon>Eukaryota</taxon>
        <taxon>Metazoa</taxon>
        <taxon>Chordata</taxon>
        <taxon>Craniata</taxon>
        <taxon>Vertebrata</taxon>
        <taxon>Euteleostomi</taxon>
        <taxon>Actinopterygii</taxon>
        <taxon>Neopterygii</taxon>
        <taxon>Teleostei</taxon>
        <taxon>Neoteleostei</taxon>
        <taxon>Acanthomorphata</taxon>
        <taxon>Eupercaria</taxon>
        <taxon>Perciformes</taxon>
        <taxon>Cottioidei</taxon>
        <taxon>Cottales</taxon>
        <taxon>Liparidae</taxon>
        <taxon>Liparis</taxon>
    </lineage>
</organism>
<evidence type="ECO:0000256" key="1">
    <source>
        <dbReference type="SAM" id="MobiDB-lite"/>
    </source>
</evidence>
<feature type="region of interest" description="Disordered" evidence="1">
    <location>
        <begin position="18"/>
        <end position="65"/>
    </location>
</feature>
<accession>A0A4Z2HKW4</accession>
<sequence>MASEGSEALMRGAVVAAGVKHTQHHRGGPKRGRGGRGGDGMEVNSGRSGVVSGIEWHAESRGRHN</sequence>
<comment type="caution">
    <text evidence="2">The sequence shown here is derived from an EMBL/GenBank/DDBJ whole genome shotgun (WGS) entry which is preliminary data.</text>
</comment>
<protein>
    <submittedName>
        <fullName evidence="2">Uncharacterized protein</fullName>
    </submittedName>
</protein>
<dbReference type="AlphaFoldDB" id="A0A4Z2HKW4"/>